<sequence>MSITRRRLLVYAVMLASLLVVINLVKDIIRLSKADERLSASQAELTEAKKQQEELKRNLAVAGDGFWLEKQIRNVLKMAKPEEVVVVVPEEIVRASEIAAVGEAQRQEESNLSQWLKAFGF</sequence>
<protein>
    <recommendedName>
        <fullName evidence="4">Cell division protein FtsL</fullName>
    </recommendedName>
</protein>
<organism evidence="2 3">
    <name type="scientific">Candidatus Beckwithbacteria bacterium GW2011_GWC2_47_9</name>
    <dbReference type="NCBI Taxonomy" id="1618373"/>
    <lineage>
        <taxon>Bacteria</taxon>
        <taxon>Candidatus Beckwithiibacteriota</taxon>
    </lineage>
</organism>
<evidence type="ECO:0008006" key="4">
    <source>
        <dbReference type="Google" id="ProtNLM"/>
    </source>
</evidence>
<keyword evidence="1" id="KW-0175">Coiled coil</keyword>
<dbReference type="EMBL" id="LCOZ01000014">
    <property type="protein sequence ID" value="KKU87567.1"/>
    <property type="molecule type" value="Genomic_DNA"/>
</dbReference>
<accession>A0A0G1U0F7</accession>
<comment type="caution">
    <text evidence="2">The sequence shown here is derived from an EMBL/GenBank/DDBJ whole genome shotgun (WGS) entry which is preliminary data.</text>
</comment>
<dbReference type="AlphaFoldDB" id="A0A0G1U0F7"/>
<dbReference type="Proteomes" id="UP000034772">
    <property type="component" value="Unassembled WGS sequence"/>
</dbReference>
<dbReference type="Pfam" id="PF04977">
    <property type="entry name" value="DivIC"/>
    <property type="match status" value="1"/>
</dbReference>
<dbReference type="InterPro" id="IPR007060">
    <property type="entry name" value="FtsL/DivIC"/>
</dbReference>
<reference evidence="2 3" key="1">
    <citation type="journal article" date="2015" name="Nature">
        <title>rRNA introns, odd ribosomes, and small enigmatic genomes across a large radiation of phyla.</title>
        <authorList>
            <person name="Brown C.T."/>
            <person name="Hug L.A."/>
            <person name="Thomas B.C."/>
            <person name="Sharon I."/>
            <person name="Castelle C.J."/>
            <person name="Singh A."/>
            <person name="Wilkins M.J."/>
            <person name="Williams K.H."/>
            <person name="Banfield J.F."/>
        </authorList>
    </citation>
    <scope>NUCLEOTIDE SEQUENCE [LARGE SCALE GENOMIC DNA]</scope>
</reference>
<evidence type="ECO:0000313" key="2">
    <source>
        <dbReference type="EMBL" id="KKU87567.1"/>
    </source>
</evidence>
<gene>
    <name evidence="2" type="ORF">UY17_C0014G0005</name>
</gene>
<name>A0A0G1U0F7_9BACT</name>
<proteinExistence type="predicted"/>
<evidence type="ECO:0000256" key="1">
    <source>
        <dbReference type="SAM" id="Coils"/>
    </source>
</evidence>
<feature type="coiled-coil region" evidence="1">
    <location>
        <begin position="31"/>
        <end position="58"/>
    </location>
</feature>
<evidence type="ECO:0000313" key="3">
    <source>
        <dbReference type="Proteomes" id="UP000034772"/>
    </source>
</evidence>